<accession>N1PVM2</accession>
<evidence type="ECO:0000313" key="1">
    <source>
        <dbReference type="EMBL" id="EME47427.1"/>
    </source>
</evidence>
<dbReference type="EMBL" id="KB446536">
    <property type="protein sequence ID" value="EME47427.1"/>
    <property type="molecule type" value="Genomic_DNA"/>
</dbReference>
<sequence length="101" mass="11354">MSDSQEVTLNAVVKPAAGKHARQWTEEYVEYVHQHEQGTLHFKLHKEEGEGRLALVERYSLDEDHLTVLVSANQQTFAEDSVLSEPPTLFIDNAAAGHSNR</sequence>
<dbReference type="Gene3D" id="3.30.70.100">
    <property type="match status" value="1"/>
</dbReference>
<keyword evidence="2" id="KW-1185">Reference proteome</keyword>
<dbReference type="Proteomes" id="UP000016933">
    <property type="component" value="Unassembled WGS sequence"/>
</dbReference>
<dbReference type="HOGENOM" id="CLU_2291619_0_0_1"/>
<dbReference type="AlphaFoldDB" id="N1PVM2"/>
<gene>
    <name evidence="1" type="ORF">DOTSEDRAFT_21209</name>
</gene>
<protein>
    <recommendedName>
        <fullName evidence="3">ABM domain-containing protein</fullName>
    </recommendedName>
</protein>
<reference evidence="1 2" key="2">
    <citation type="journal article" date="2012" name="PLoS Pathog.">
        <title>Diverse lifestyles and strategies of plant pathogenesis encoded in the genomes of eighteen Dothideomycetes fungi.</title>
        <authorList>
            <person name="Ohm R.A."/>
            <person name="Feau N."/>
            <person name="Henrissat B."/>
            <person name="Schoch C.L."/>
            <person name="Horwitz B.A."/>
            <person name="Barry K.W."/>
            <person name="Condon B.J."/>
            <person name="Copeland A.C."/>
            <person name="Dhillon B."/>
            <person name="Glaser F."/>
            <person name="Hesse C.N."/>
            <person name="Kosti I."/>
            <person name="LaButti K."/>
            <person name="Lindquist E.A."/>
            <person name="Lucas S."/>
            <person name="Salamov A.A."/>
            <person name="Bradshaw R.E."/>
            <person name="Ciuffetti L."/>
            <person name="Hamelin R.C."/>
            <person name="Kema G.H.J."/>
            <person name="Lawrence C."/>
            <person name="Scott J.A."/>
            <person name="Spatafora J.W."/>
            <person name="Turgeon B.G."/>
            <person name="de Wit P.J.G.M."/>
            <person name="Zhong S."/>
            <person name="Goodwin S.B."/>
            <person name="Grigoriev I.V."/>
        </authorList>
    </citation>
    <scope>NUCLEOTIDE SEQUENCE [LARGE SCALE GENOMIC DNA]</scope>
    <source>
        <strain evidence="2">NZE10 / CBS 128990</strain>
    </source>
</reference>
<organism evidence="1 2">
    <name type="scientific">Dothistroma septosporum (strain NZE10 / CBS 128990)</name>
    <name type="common">Red band needle blight fungus</name>
    <name type="synonym">Mycosphaerella pini</name>
    <dbReference type="NCBI Taxonomy" id="675120"/>
    <lineage>
        <taxon>Eukaryota</taxon>
        <taxon>Fungi</taxon>
        <taxon>Dikarya</taxon>
        <taxon>Ascomycota</taxon>
        <taxon>Pezizomycotina</taxon>
        <taxon>Dothideomycetes</taxon>
        <taxon>Dothideomycetidae</taxon>
        <taxon>Mycosphaerellales</taxon>
        <taxon>Mycosphaerellaceae</taxon>
        <taxon>Dothistroma</taxon>
    </lineage>
</organism>
<name>N1PVM2_DOTSN</name>
<proteinExistence type="predicted"/>
<reference evidence="2" key="1">
    <citation type="journal article" date="2012" name="PLoS Genet.">
        <title>The genomes of the fungal plant pathogens Cladosporium fulvum and Dothistroma septosporum reveal adaptation to different hosts and lifestyles but also signatures of common ancestry.</title>
        <authorList>
            <person name="de Wit P.J.G.M."/>
            <person name="van der Burgt A."/>
            <person name="Oekmen B."/>
            <person name="Stergiopoulos I."/>
            <person name="Abd-Elsalam K.A."/>
            <person name="Aerts A.L."/>
            <person name="Bahkali A.H."/>
            <person name="Beenen H.G."/>
            <person name="Chettri P."/>
            <person name="Cox M.P."/>
            <person name="Datema E."/>
            <person name="de Vries R.P."/>
            <person name="Dhillon B."/>
            <person name="Ganley A.R."/>
            <person name="Griffiths S.A."/>
            <person name="Guo Y."/>
            <person name="Hamelin R.C."/>
            <person name="Henrissat B."/>
            <person name="Kabir M.S."/>
            <person name="Jashni M.K."/>
            <person name="Kema G."/>
            <person name="Klaubauf S."/>
            <person name="Lapidus A."/>
            <person name="Levasseur A."/>
            <person name="Lindquist E."/>
            <person name="Mehrabi R."/>
            <person name="Ohm R.A."/>
            <person name="Owen T.J."/>
            <person name="Salamov A."/>
            <person name="Schwelm A."/>
            <person name="Schijlen E."/>
            <person name="Sun H."/>
            <person name="van den Burg H.A."/>
            <person name="van Ham R.C.H.J."/>
            <person name="Zhang S."/>
            <person name="Goodwin S.B."/>
            <person name="Grigoriev I.V."/>
            <person name="Collemare J."/>
            <person name="Bradshaw R.E."/>
        </authorList>
    </citation>
    <scope>NUCLEOTIDE SEQUENCE [LARGE SCALE GENOMIC DNA]</scope>
    <source>
        <strain evidence="2">NZE10 / CBS 128990</strain>
    </source>
</reference>
<evidence type="ECO:0000313" key="2">
    <source>
        <dbReference type="Proteomes" id="UP000016933"/>
    </source>
</evidence>
<evidence type="ECO:0008006" key="3">
    <source>
        <dbReference type="Google" id="ProtNLM"/>
    </source>
</evidence>